<accession>A0A0D9QI79</accession>
<proteinExistence type="predicted"/>
<feature type="compositionally biased region" description="Gly residues" evidence="1">
    <location>
        <begin position="518"/>
        <end position="544"/>
    </location>
</feature>
<dbReference type="OrthoDB" id="375150at2759"/>
<dbReference type="VEuPathDB" id="PlasmoDB:AK88_04929"/>
<evidence type="ECO:0000259" key="3">
    <source>
        <dbReference type="Pfam" id="PF12879"/>
    </source>
</evidence>
<dbReference type="Proteomes" id="UP000054561">
    <property type="component" value="Unassembled WGS sequence"/>
</dbReference>
<dbReference type="EMBL" id="KQ001726">
    <property type="protein sequence ID" value="KJP85426.1"/>
    <property type="molecule type" value="Genomic_DNA"/>
</dbReference>
<feature type="domain" description="Schizont-infected cell agglutination extracellular alpha" evidence="4">
    <location>
        <begin position="2"/>
        <end position="81"/>
    </location>
</feature>
<evidence type="ECO:0000313" key="5">
    <source>
        <dbReference type="EMBL" id="KJP85426.1"/>
    </source>
</evidence>
<feature type="region of interest" description="Disordered" evidence="1">
    <location>
        <begin position="222"/>
        <end position="366"/>
    </location>
</feature>
<feature type="compositionally biased region" description="Low complexity" evidence="1">
    <location>
        <begin position="427"/>
        <end position="456"/>
    </location>
</feature>
<dbReference type="GeneID" id="24270243"/>
<feature type="domain" description="Schizont-infected cell agglutination C-terminal" evidence="3">
    <location>
        <begin position="593"/>
        <end position="693"/>
    </location>
</feature>
<keyword evidence="2" id="KW-0812">Transmembrane</keyword>
<evidence type="ECO:0000256" key="1">
    <source>
        <dbReference type="SAM" id="MobiDB-lite"/>
    </source>
</evidence>
<name>A0A0D9QI79_PLAFR</name>
<evidence type="ECO:0008006" key="7">
    <source>
        <dbReference type="Google" id="ProtNLM"/>
    </source>
</evidence>
<keyword evidence="2" id="KW-0472">Membrane</keyword>
<feature type="compositionally biased region" description="Pro residues" evidence="1">
    <location>
        <begin position="487"/>
        <end position="499"/>
    </location>
</feature>
<dbReference type="Pfam" id="PF12887">
    <property type="entry name" value="SICA_alpha"/>
    <property type="match status" value="1"/>
</dbReference>
<sequence length="994" mass="107731">MQTSCAAWQDPDTGDDLDQANKDLCELTLIALHFKHNIQTKRSGVDPGTTGAVVRNMEDMEAYVRCILVNIFMKKIIGKKCLQTPGGKWACGVAHGIFTNLGAKDVGNIECERKDAGEGGQKGISAKDRDFWQITDRWFTRNMQKINDGDTGILGEGCMVQKQPRKGGKDEHVGELKKKVQDEIKHVEQEIKENVQKILKRIEHCTTGDSACVKNVLDKEQEEATNKNETPPETAAVNGKSPDVPTTPSSEGRATTTSSSRTPADPGSAPAGPAPPSGGRSEDVVETPPPSRPLPPAPPPAEGTGAGNDVLDTTTEKTAISKDTQTTKGQPDDPTGETKCPEENSRNTASSPISYETSNVRITPVSYTYEGALTCANIRELEELDKKQRDLHSGPKNAIDTTGRGTSEDTKHKDSQEPVSDTGPGVGTPASSAPTPKAPSGASGATGTTGAEGSPAQDGETGPSGPAGKDGAANPAEPNTVDGGNDDPPPLNPPKPNPNPDQSGSSGSFSDADLADGVSGGEGTAGGGGPTHGGPGGAVGGGTRGSSDAGWDAPTPATPYVPPGLTWENVKPYTPAIIPAVVGIGVIAFFLWKYFAHLGKQRRRTYRTVRNVPSPPLDEEILEHLQRGAPPPDYGYTMLTDRQPASTSDRRRRHPRVHRRTIIELHLEVLNECEAAAWETVKDDYWKIVVQECARDLQQDAKGHSSFPDTPSTNQDLSRNNVSSILNPSTDSDETDPCVPNEDDPWSCMENIRLAADPCGPHACDPCSCMETIQLETDPGSPTEEHPDAWSCMENIDTEAEQNAHSDHGDDTLYCTQWINWIDCNKLLLQECTTQPWFLQLTADWKQYLRDHMAENDDNGQRARGAPGNIPYTESKKLEAWKEWVAQQHRQICMYGPEEWFQHLLNNVHAAAVSPKGAVPAVDNDLEVEKVMATEHMLRMQNAPRTQLHQHLYMKKPLTAKIWILILALVIEQCEVERSLQEKELCVDDLLEQL</sequence>
<feature type="compositionally biased region" description="Polar residues" evidence="1">
    <location>
        <begin position="311"/>
        <end position="329"/>
    </location>
</feature>
<dbReference type="InterPro" id="IPR024290">
    <property type="entry name" value="SICA_extracell_a"/>
</dbReference>
<protein>
    <recommendedName>
        <fullName evidence="7">Schizont-infected cell agglutination C-terminal domain-containing protein</fullName>
    </recommendedName>
</protein>
<feature type="compositionally biased region" description="Low complexity" evidence="1">
    <location>
        <begin position="249"/>
        <end position="271"/>
    </location>
</feature>
<dbReference type="Pfam" id="PF12879">
    <property type="entry name" value="SICA_C"/>
    <property type="match status" value="1"/>
</dbReference>
<feature type="region of interest" description="Disordered" evidence="1">
    <location>
        <begin position="701"/>
        <end position="741"/>
    </location>
</feature>
<feature type="region of interest" description="Disordered" evidence="1">
    <location>
        <begin position="629"/>
        <end position="655"/>
    </location>
</feature>
<evidence type="ECO:0000256" key="2">
    <source>
        <dbReference type="SAM" id="Phobius"/>
    </source>
</evidence>
<feature type="compositionally biased region" description="Polar residues" evidence="1">
    <location>
        <begin position="707"/>
        <end position="730"/>
    </location>
</feature>
<feature type="compositionally biased region" description="Acidic residues" evidence="1">
    <location>
        <begin position="731"/>
        <end position="741"/>
    </location>
</feature>
<organism evidence="5 6">
    <name type="scientific">Plasmodium fragile</name>
    <dbReference type="NCBI Taxonomy" id="5857"/>
    <lineage>
        <taxon>Eukaryota</taxon>
        <taxon>Sar</taxon>
        <taxon>Alveolata</taxon>
        <taxon>Apicomplexa</taxon>
        <taxon>Aconoidasida</taxon>
        <taxon>Haemosporida</taxon>
        <taxon>Plasmodiidae</taxon>
        <taxon>Plasmodium</taxon>
        <taxon>Plasmodium (Plasmodium)</taxon>
    </lineage>
</organism>
<feature type="compositionally biased region" description="Basic and acidic residues" evidence="1">
    <location>
        <begin position="406"/>
        <end position="416"/>
    </location>
</feature>
<keyword evidence="2" id="KW-1133">Transmembrane helix</keyword>
<feature type="compositionally biased region" description="Pro residues" evidence="1">
    <location>
        <begin position="287"/>
        <end position="301"/>
    </location>
</feature>
<evidence type="ECO:0000313" key="6">
    <source>
        <dbReference type="Proteomes" id="UP000054561"/>
    </source>
</evidence>
<keyword evidence="6" id="KW-1185">Reference proteome</keyword>
<gene>
    <name evidence="5" type="ORF">AK88_04929</name>
</gene>
<reference evidence="5 6" key="1">
    <citation type="submission" date="2014-03" db="EMBL/GenBank/DDBJ databases">
        <title>The Genome Sequence of Plasmodium fragile nilgiri.</title>
        <authorList>
            <consortium name="The Broad Institute Genomics Platform"/>
            <consortium name="The Broad Institute Genome Sequencing Center for Infectious Disease"/>
            <person name="Neafsey D."/>
            <person name="Duraisingh M."/>
            <person name="Young S.K."/>
            <person name="Zeng Q."/>
            <person name="Gargeya S."/>
            <person name="Abouelleil A."/>
            <person name="Alvarado L."/>
            <person name="Chapman S.B."/>
            <person name="Gainer-Dewar J."/>
            <person name="Goldberg J."/>
            <person name="Griggs A."/>
            <person name="Gujja S."/>
            <person name="Hansen M."/>
            <person name="Howarth C."/>
            <person name="Imamovic A."/>
            <person name="Larimer J."/>
            <person name="Pearson M."/>
            <person name="Poon T.W."/>
            <person name="Priest M."/>
            <person name="Roberts A."/>
            <person name="Saif S."/>
            <person name="Shea T."/>
            <person name="Sykes S."/>
            <person name="Wortman J."/>
            <person name="Nusbaum C."/>
            <person name="Birren B."/>
        </authorList>
    </citation>
    <scope>NUCLEOTIDE SEQUENCE [LARGE SCALE GENOMIC DNA]</scope>
    <source>
        <strain evidence="6">nilgiri</strain>
    </source>
</reference>
<dbReference type="RefSeq" id="XP_012337956.1">
    <property type="nucleotide sequence ID" value="XM_012482533.1"/>
</dbReference>
<feature type="transmembrane region" description="Helical" evidence="2">
    <location>
        <begin position="576"/>
        <end position="595"/>
    </location>
</feature>
<dbReference type="InterPro" id="IPR024288">
    <property type="entry name" value="SICA_C"/>
</dbReference>
<dbReference type="AlphaFoldDB" id="A0A0D9QI79"/>
<feature type="region of interest" description="Disordered" evidence="1">
    <location>
        <begin position="386"/>
        <end position="557"/>
    </location>
</feature>
<evidence type="ECO:0000259" key="4">
    <source>
        <dbReference type="Pfam" id="PF12887"/>
    </source>
</evidence>
<feature type="compositionally biased region" description="Polar residues" evidence="1">
    <location>
        <begin position="346"/>
        <end position="361"/>
    </location>
</feature>